<dbReference type="SUPFAM" id="SSF48371">
    <property type="entry name" value="ARM repeat"/>
    <property type="match status" value="3"/>
</dbReference>
<dbReference type="GO" id="GO:0060090">
    <property type="term" value="F:molecular adaptor activity"/>
    <property type="evidence" value="ECO:0007669"/>
    <property type="project" value="InterPro"/>
</dbReference>
<protein>
    <recommendedName>
        <fullName evidence="10">Proteasome-associated protein ECM29 homolog</fullName>
    </recommendedName>
</protein>
<dbReference type="InterPro" id="IPR016024">
    <property type="entry name" value="ARM-type_fold"/>
</dbReference>
<dbReference type="InterPro" id="IPR024372">
    <property type="entry name" value="Ecm29_N"/>
</dbReference>
<accession>A0A8I6RTU4</accession>
<dbReference type="GO" id="GO:0036503">
    <property type="term" value="P:ERAD pathway"/>
    <property type="evidence" value="ECO:0007669"/>
    <property type="project" value="TreeGrafter"/>
</dbReference>
<evidence type="ECO:0000256" key="4">
    <source>
        <dbReference type="ARBA" id="ARBA00022942"/>
    </source>
</evidence>
<dbReference type="Proteomes" id="UP000494040">
    <property type="component" value="Unassembled WGS sequence"/>
</dbReference>
<organism evidence="8 9">
    <name type="scientific">Cimex lectularius</name>
    <name type="common">Bed bug</name>
    <name type="synonym">Acanthia lectularia</name>
    <dbReference type="NCBI Taxonomy" id="79782"/>
    <lineage>
        <taxon>Eukaryota</taxon>
        <taxon>Metazoa</taxon>
        <taxon>Ecdysozoa</taxon>
        <taxon>Arthropoda</taxon>
        <taxon>Hexapoda</taxon>
        <taxon>Insecta</taxon>
        <taxon>Pterygota</taxon>
        <taxon>Neoptera</taxon>
        <taxon>Paraneoptera</taxon>
        <taxon>Hemiptera</taxon>
        <taxon>Heteroptera</taxon>
        <taxon>Panheteroptera</taxon>
        <taxon>Cimicomorpha</taxon>
        <taxon>Cimicidae</taxon>
        <taxon>Cimex</taxon>
    </lineage>
</organism>
<dbReference type="InterPro" id="IPR055443">
    <property type="entry name" value="HEAT_ECM29"/>
</dbReference>
<dbReference type="GO" id="GO:0005737">
    <property type="term" value="C:cytoplasm"/>
    <property type="evidence" value="ECO:0007669"/>
    <property type="project" value="UniProtKB-SubCell"/>
</dbReference>
<dbReference type="InterPro" id="IPR011989">
    <property type="entry name" value="ARM-like"/>
</dbReference>
<comment type="subcellular location">
    <subcellularLocation>
        <location evidence="1">Cytoplasm</location>
    </subcellularLocation>
</comment>
<feature type="domain" description="ECM29 ARM-like repeats" evidence="6">
    <location>
        <begin position="588"/>
        <end position="709"/>
    </location>
</feature>
<dbReference type="EnsemblMetazoa" id="XM_014395345.2">
    <property type="protein sequence ID" value="XP_014250831.1"/>
    <property type="gene ID" value="LOC106667411"/>
</dbReference>
<feature type="domain" description="Proteasome component Ecm29 N-terminal" evidence="5">
    <location>
        <begin position="12"/>
        <end position="480"/>
    </location>
</feature>
<dbReference type="PANTHER" id="PTHR23346:SF19">
    <property type="entry name" value="PROTEASOME ADAPTER AND SCAFFOLD PROTEIN ECM29"/>
    <property type="match status" value="1"/>
</dbReference>
<keyword evidence="3" id="KW-0677">Repeat</keyword>
<sequence>MESESGQECAILERMFLSIVMTETDEQFETCLHKFLPYVLKKSGSPHTDVRTKVVEVLSHVSKRVRGTKSIVLPVETLLNIYADPNASSFQTNFTIIYIKMGFQRLKHDERIKLLPQLIQVCKNRPVQHQESLCLLFLTNLKNYPYPKDRTERANVFNLKELPHIRKLILDIIMDVMLFPYGCTGQDNLTNISVESFNRLTRDDLVELNGDYFEQFKITLVQFLGMLDSTDVYPHLVVASADDRSAVSELAESQLKQLPDINYNDLNIVAPLYALFLKVGTNGSMITSLNPRTRLKLLQNMSRFQAVVWPAAMRVLFESLYGSFTTPKLRNHALNFASSMIRNLSQDRIEQVWPVLLNAGIMKLLEEEMDRKNKILALQILPLLILKCSDLAKKDLSPIEFVFSTIENEEDPDLTSAARDAAYSMARGYKGIMPDQEKLLYSLLTTKLFPLSSVKSVTGQQLEGMRASRMAAVRFISEACSHSPLKVYTLLNATVLGDEDSCAEATKALYLTTKSKRCEQEEFVSSLVEFDKLLTLVLAKEKITPHSFTVLNAIVNYLRLSLAKETSQVGELSSVIHPSEASPLVRKKLENYNSADPELLPLYLNLLVKSLQTEPGVPCLSAIFELVGCLPEVLSNHLLNKLHTFLELVTTHTREEVRILCAKISALITPEDLAPKTLQKCVENIRTGGKDIEKIHGSIYLFGFIAARHGGATKEGVNALIEFLTHSYLQNATVTSLGHASETEPLPLDQDDFEKLVDTLLNMTLDLKLTPKLKDRICTTLCSFCTVEMDFQFKQVIIEKLMGSLRQFKDVDLCLSTSEVVCSAVLGKASTLSLNPWFRDADSIEKFKDELVKGGSLTPAAEKACLSLETTFSKILTMLNTDRHPNTRQALCFWLLNLVKQCSFLPIVEKWLTDIQNGFIDLLADSNDLVQEGAGKGLAFVYEATQDEEMKSMLLKVVIEQITLGRKSVVKVSDDTKLFQPDELGETPTGGKLSTYKELCQLASDLNQPDLIYKFMQLANHNSVWNSKKGAAYTISSLISKAGDQLEGQLPKVLVKLYRYQYDPMPNIQRSMSDIWSSLASPDTVEKYYLEIFNDLLENLTNVAWRVRISCSAAMQDFIRRPAWNKITENHPEKVGELWSQLIRVMDDIHEGTRNSAVSTSKILSKICIREAKEGGKAGKKLAGNVLKLLLNSGIKSTVSEIRAISVSTVSEMVKEGLPKEDAPVIIVNLLKSCADLDLANIYVPGNSAAETLDKIRIPLLKSNHVVQAILACLPYVDADMASQLHSDLVDLLKPSAGFGTRIVTAHFIVLMSHHLTKEEFQPLVGKFLGSLLSGLTDRSPGIRKQFASSIGQLLRSAKDSSIERLLERIKNLYFEKEDEGVRKAICHTIQAISAHSQDSVKDKEDLILPLIFFAKHVESLPDGSNKSEVEDWNEVWNDLAYTNNVLLNNEDKVVELLKSVAESQSWKTKAQMSRAARTLGLREGLSNEKRLELTRLLIASLPGRTWDGKENVLHALSAMVKDPKAIKEAGVEQELIESILKECKKEKSDYKIHAFVALGDVAEALNADIFEEAYSLLKDIILRRDELDNGDKEEKSDSKLKLLETSYDTLGKCWPRNISTQRIHIEEVLNNTIEKLVSSTSRVQVSIVACLCSVISKTRDFLRDGDPIVVGKILEKLMQAMDYCFNLPKNTRLKKEALNLLQSLQITFRGRNEKEYQHLQEFFERFSATLANETAPELRSRFTDIKEMFRTETLMS</sequence>
<dbReference type="Gene3D" id="1.25.10.10">
    <property type="entry name" value="Leucine-rich Repeat Variant"/>
    <property type="match status" value="3"/>
</dbReference>
<evidence type="ECO:0000256" key="2">
    <source>
        <dbReference type="ARBA" id="ARBA00022490"/>
    </source>
</evidence>
<evidence type="ECO:0008006" key="10">
    <source>
        <dbReference type="Google" id="ProtNLM"/>
    </source>
</evidence>
<dbReference type="GO" id="GO:0000502">
    <property type="term" value="C:proteasome complex"/>
    <property type="evidence" value="ECO:0007669"/>
    <property type="project" value="UniProtKB-KW"/>
</dbReference>
<evidence type="ECO:0000259" key="5">
    <source>
        <dbReference type="Pfam" id="PF13001"/>
    </source>
</evidence>
<dbReference type="PANTHER" id="PTHR23346">
    <property type="entry name" value="TRANSLATIONAL ACTIVATOR GCN1-RELATED"/>
    <property type="match status" value="1"/>
</dbReference>
<dbReference type="OMA" id="CRIKDIE"/>
<proteinExistence type="predicted"/>
<evidence type="ECO:0000256" key="3">
    <source>
        <dbReference type="ARBA" id="ARBA00022737"/>
    </source>
</evidence>
<dbReference type="Pfam" id="PF13001">
    <property type="entry name" value="ECM29_N"/>
    <property type="match status" value="1"/>
</dbReference>
<dbReference type="Pfam" id="PF23731">
    <property type="entry name" value="ARM_ECM29_C"/>
    <property type="match status" value="1"/>
</dbReference>
<dbReference type="Pfam" id="PF24492">
    <property type="entry name" value="HEAT_ECM29"/>
    <property type="match status" value="1"/>
</dbReference>
<evidence type="ECO:0000313" key="9">
    <source>
        <dbReference type="Proteomes" id="UP000494040"/>
    </source>
</evidence>
<name>A0A8I6RTU4_CIMLE</name>
<evidence type="ECO:0000256" key="1">
    <source>
        <dbReference type="ARBA" id="ARBA00004496"/>
    </source>
</evidence>
<dbReference type="KEGG" id="clec:106667411"/>
<dbReference type="GO" id="GO:0043248">
    <property type="term" value="P:proteasome assembly"/>
    <property type="evidence" value="ECO:0007669"/>
    <property type="project" value="InterPro"/>
</dbReference>
<dbReference type="GeneID" id="106667411"/>
<evidence type="ECO:0000313" key="8">
    <source>
        <dbReference type="EnsemblMetazoa" id="XP_014250831.1"/>
    </source>
</evidence>
<dbReference type="Pfam" id="PF23702">
    <property type="entry name" value="ARM_ECM29"/>
    <property type="match status" value="1"/>
</dbReference>
<keyword evidence="9" id="KW-1185">Reference proteome</keyword>
<evidence type="ECO:0000259" key="7">
    <source>
        <dbReference type="Pfam" id="PF24492"/>
    </source>
</evidence>
<keyword evidence="2" id="KW-0963">Cytoplasm</keyword>
<keyword evidence="4" id="KW-0647">Proteasome</keyword>
<feature type="domain" description="Proteasome adapter and scaffold protein ECM29 HEAT-repeat" evidence="7">
    <location>
        <begin position="1246"/>
        <end position="1375"/>
    </location>
</feature>
<dbReference type="OrthoDB" id="16066at2759"/>
<evidence type="ECO:0000259" key="6">
    <source>
        <dbReference type="Pfam" id="PF23702"/>
    </source>
</evidence>
<dbReference type="GO" id="GO:0005634">
    <property type="term" value="C:nucleus"/>
    <property type="evidence" value="ECO:0007669"/>
    <property type="project" value="TreeGrafter"/>
</dbReference>
<reference evidence="8" key="1">
    <citation type="submission" date="2022-01" db="UniProtKB">
        <authorList>
            <consortium name="EnsemblMetazoa"/>
        </authorList>
    </citation>
    <scope>IDENTIFICATION</scope>
</reference>
<dbReference type="RefSeq" id="XP_014250831.1">
    <property type="nucleotide sequence ID" value="XM_014395345.2"/>
</dbReference>
<dbReference type="InterPro" id="IPR055444">
    <property type="entry name" value="ARM_ECM29"/>
</dbReference>